<keyword evidence="1" id="KW-1133">Transmembrane helix</keyword>
<feature type="transmembrane region" description="Helical" evidence="1">
    <location>
        <begin position="31"/>
        <end position="48"/>
    </location>
</feature>
<sequence length="86" mass="9722">MKILLYIFIWLVISGLVIGGAVLAGEELMTGVNYAIGVFVAWLLFLLIRKGILYYRAKQQVEGLVNVEEGEKNQPSHLTSRLRKRC</sequence>
<feature type="transmembrane region" description="Helical" evidence="1">
    <location>
        <begin position="7"/>
        <end position="25"/>
    </location>
</feature>
<dbReference type="Proteomes" id="UP001528411">
    <property type="component" value="Unassembled WGS sequence"/>
</dbReference>
<keyword evidence="1" id="KW-0472">Membrane</keyword>
<evidence type="ECO:0000256" key="1">
    <source>
        <dbReference type="SAM" id="Phobius"/>
    </source>
</evidence>
<evidence type="ECO:0000313" key="2">
    <source>
        <dbReference type="EMBL" id="MDC2890170.1"/>
    </source>
</evidence>
<proteinExistence type="predicted"/>
<organism evidence="2 3">
    <name type="scientific">Psychrosphaera algicola</name>
    <dbReference type="NCBI Taxonomy" id="3023714"/>
    <lineage>
        <taxon>Bacteria</taxon>
        <taxon>Pseudomonadati</taxon>
        <taxon>Pseudomonadota</taxon>
        <taxon>Gammaproteobacteria</taxon>
        <taxon>Alteromonadales</taxon>
        <taxon>Pseudoalteromonadaceae</taxon>
        <taxon>Psychrosphaera</taxon>
    </lineage>
</organism>
<comment type="caution">
    <text evidence="2">The sequence shown here is derived from an EMBL/GenBank/DDBJ whole genome shotgun (WGS) entry which is preliminary data.</text>
</comment>
<accession>A0ABT5FF48</accession>
<name>A0ABT5FF48_9GAMM</name>
<gene>
    <name evidence="2" type="ORF">PN838_17165</name>
</gene>
<evidence type="ECO:0000313" key="3">
    <source>
        <dbReference type="Proteomes" id="UP001528411"/>
    </source>
</evidence>
<dbReference type="EMBL" id="JAQOMS010000002">
    <property type="protein sequence ID" value="MDC2890170.1"/>
    <property type="molecule type" value="Genomic_DNA"/>
</dbReference>
<protein>
    <submittedName>
        <fullName evidence="2">Uncharacterized protein</fullName>
    </submittedName>
</protein>
<keyword evidence="1" id="KW-0812">Transmembrane</keyword>
<dbReference type="RefSeq" id="WP_272181430.1">
    <property type="nucleotide sequence ID" value="NZ_JAQOMS010000002.1"/>
</dbReference>
<reference evidence="2 3" key="1">
    <citation type="submission" date="2023-01" db="EMBL/GenBank/DDBJ databases">
        <title>Psychrosphaera sp. nov., isolated from marine algae.</title>
        <authorList>
            <person name="Bayburt H."/>
            <person name="Choi B.J."/>
            <person name="Kim J.M."/>
            <person name="Choi D.G."/>
            <person name="Jeon C.O."/>
        </authorList>
    </citation>
    <scope>NUCLEOTIDE SEQUENCE [LARGE SCALE GENOMIC DNA]</scope>
    <source>
        <strain evidence="2 3">G1-22</strain>
    </source>
</reference>
<keyword evidence="3" id="KW-1185">Reference proteome</keyword>